<dbReference type="InterPro" id="IPR000889">
    <property type="entry name" value="Glutathione_peroxidase"/>
</dbReference>
<dbReference type="GO" id="GO:0004602">
    <property type="term" value="F:glutathione peroxidase activity"/>
    <property type="evidence" value="ECO:0007669"/>
    <property type="project" value="TreeGrafter"/>
</dbReference>
<dbReference type="Gene3D" id="3.40.30.10">
    <property type="entry name" value="Glutaredoxin"/>
    <property type="match status" value="1"/>
</dbReference>
<evidence type="ECO:0000256" key="2">
    <source>
        <dbReference type="ARBA" id="ARBA00022559"/>
    </source>
</evidence>
<dbReference type="Pfam" id="PF00255">
    <property type="entry name" value="GSHPx"/>
    <property type="match status" value="1"/>
</dbReference>
<dbReference type="PANTHER" id="PTHR11592">
    <property type="entry name" value="GLUTATHIONE PEROXIDASE"/>
    <property type="match status" value="1"/>
</dbReference>
<gene>
    <name evidence="5" type="ORF">E1301_Tti014826</name>
</gene>
<proteinExistence type="inferred from homology"/>
<keyword evidence="6" id="KW-1185">Reference proteome</keyword>
<comment type="similarity">
    <text evidence="1 4">Belongs to the glutathione peroxidase family.</text>
</comment>
<keyword evidence="3 4" id="KW-0560">Oxidoreductase</keyword>
<comment type="caution">
    <text evidence="5">The sequence shown here is derived from an EMBL/GenBank/DDBJ whole genome shotgun (WGS) entry which is preliminary data.</text>
</comment>
<dbReference type="InterPro" id="IPR029760">
    <property type="entry name" value="GPX_CS"/>
</dbReference>
<dbReference type="EMBL" id="SOYY01000001">
    <property type="protein sequence ID" value="KAA0724892.1"/>
    <property type="molecule type" value="Genomic_DNA"/>
</dbReference>
<evidence type="ECO:0000256" key="3">
    <source>
        <dbReference type="ARBA" id="ARBA00023002"/>
    </source>
</evidence>
<sequence>MNALMKMYGDQNFIILGFPCNQFGLQSPEENHETHNILKCVRPGGGYTPQFPIFSKIEVNGDDENHLYAFLKESLPSVNPIIGDIKKLHWSPIKVNDIRWNFEKFLIGADGVPYRRYDLRCPYEDVVKDIEMLVKGSHGS</sequence>
<evidence type="ECO:0000313" key="6">
    <source>
        <dbReference type="Proteomes" id="UP000324632"/>
    </source>
</evidence>
<dbReference type="PRINTS" id="PR01011">
    <property type="entry name" value="GLUTPROXDASE"/>
</dbReference>
<dbReference type="PIRSF" id="PIRSF000303">
    <property type="entry name" value="Glutathion_perox"/>
    <property type="match status" value="1"/>
</dbReference>
<name>A0A5A9PTC0_9TELE</name>
<keyword evidence="2 4" id="KW-0575">Peroxidase</keyword>
<dbReference type="PANTHER" id="PTHR11592:SF81">
    <property type="entry name" value="GLUTATHIONE PEROXIDASE"/>
    <property type="match status" value="1"/>
</dbReference>
<protein>
    <recommendedName>
        <fullName evidence="4">Glutathione peroxidase</fullName>
    </recommendedName>
</protein>
<dbReference type="AlphaFoldDB" id="A0A5A9PTC0"/>
<evidence type="ECO:0000313" key="5">
    <source>
        <dbReference type="EMBL" id="KAA0724892.1"/>
    </source>
</evidence>
<dbReference type="Proteomes" id="UP000324632">
    <property type="component" value="Chromosome 1"/>
</dbReference>
<dbReference type="PROSITE" id="PS51355">
    <property type="entry name" value="GLUTATHIONE_PEROXID_3"/>
    <property type="match status" value="1"/>
</dbReference>
<evidence type="ECO:0000256" key="4">
    <source>
        <dbReference type="RuleBase" id="RU000499"/>
    </source>
</evidence>
<reference evidence="5 6" key="1">
    <citation type="journal article" date="2019" name="Mol. Ecol. Resour.">
        <title>Chromosome-level genome assembly of Triplophysa tibetana, a fish adapted to the harsh high-altitude environment of the Tibetan Plateau.</title>
        <authorList>
            <person name="Yang X."/>
            <person name="Liu H."/>
            <person name="Ma Z."/>
            <person name="Zou Y."/>
            <person name="Zou M."/>
            <person name="Mao Y."/>
            <person name="Li X."/>
            <person name="Wang H."/>
            <person name="Chen T."/>
            <person name="Wang W."/>
            <person name="Yang R."/>
        </authorList>
    </citation>
    <scope>NUCLEOTIDE SEQUENCE [LARGE SCALE GENOMIC DNA]</scope>
    <source>
        <strain evidence="5">TTIB1903HZAU</strain>
        <tissue evidence="5">Muscle</tissue>
    </source>
</reference>
<organism evidence="5 6">
    <name type="scientific">Triplophysa tibetana</name>
    <dbReference type="NCBI Taxonomy" id="1572043"/>
    <lineage>
        <taxon>Eukaryota</taxon>
        <taxon>Metazoa</taxon>
        <taxon>Chordata</taxon>
        <taxon>Craniata</taxon>
        <taxon>Vertebrata</taxon>
        <taxon>Euteleostomi</taxon>
        <taxon>Actinopterygii</taxon>
        <taxon>Neopterygii</taxon>
        <taxon>Teleostei</taxon>
        <taxon>Ostariophysi</taxon>
        <taxon>Cypriniformes</taxon>
        <taxon>Nemacheilidae</taxon>
        <taxon>Triplophysa</taxon>
    </lineage>
</organism>
<dbReference type="GO" id="GO:0006979">
    <property type="term" value="P:response to oxidative stress"/>
    <property type="evidence" value="ECO:0007669"/>
    <property type="project" value="InterPro"/>
</dbReference>
<dbReference type="SUPFAM" id="SSF52833">
    <property type="entry name" value="Thioredoxin-like"/>
    <property type="match status" value="1"/>
</dbReference>
<accession>A0A5A9PTC0</accession>
<evidence type="ECO:0000256" key="1">
    <source>
        <dbReference type="ARBA" id="ARBA00006926"/>
    </source>
</evidence>
<dbReference type="PROSITE" id="PS00763">
    <property type="entry name" value="GLUTATHIONE_PEROXID_2"/>
    <property type="match status" value="1"/>
</dbReference>
<dbReference type="InterPro" id="IPR036249">
    <property type="entry name" value="Thioredoxin-like_sf"/>
</dbReference>